<keyword evidence="10" id="KW-1185">Reference proteome</keyword>
<evidence type="ECO:0000256" key="1">
    <source>
        <dbReference type="ARBA" id="ARBA00004196"/>
    </source>
</evidence>
<keyword evidence="5" id="KW-0653">Protein transport</keyword>
<evidence type="ECO:0000313" key="10">
    <source>
        <dbReference type="Proteomes" id="UP000036867"/>
    </source>
</evidence>
<dbReference type="CDD" id="cd08504">
    <property type="entry name" value="PBP2_OppA"/>
    <property type="match status" value="1"/>
</dbReference>
<name>A0A0M0LF36_9BACL</name>
<dbReference type="GO" id="GO:1904680">
    <property type="term" value="F:peptide transmembrane transporter activity"/>
    <property type="evidence" value="ECO:0007669"/>
    <property type="project" value="TreeGrafter"/>
</dbReference>
<evidence type="ECO:0000256" key="7">
    <source>
        <dbReference type="SAM" id="SignalP"/>
    </source>
</evidence>
<accession>A0A0M0LF36</accession>
<dbReference type="GO" id="GO:0015833">
    <property type="term" value="P:peptide transport"/>
    <property type="evidence" value="ECO:0007669"/>
    <property type="project" value="UniProtKB-KW"/>
</dbReference>
<dbReference type="Gene3D" id="3.10.105.10">
    <property type="entry name" value="Dipeptide-binding Protein, Domain 3"/>
    <property type="match status" value="1"/>
</dbReference>
<evidence type="ECO:0000256" key="3">
    <source>
        <dbReference type="ARBA" id="ARBA00022448"/>
    </source>
</evidence>
<keyword evidence="3" id="KW-0813">Transport</keyword>
<dbReference type="PATRIC" id="fig|263475.3.peg.4172"/>
<dbReference type="PROSITE" id="PS51257">
    <property type="entry name" value="PROKAR_LIPOPROTEIN"/>
    <property type="match status" value="1"/>
</dbReference>
<dbReference type="Gene3D" id="3.90.76.10">
    <property type="entry name" value="Dipeptide-binding Protein, Domain 1"/>
    <property type="match status" value="1"/>
</dbReference>
<evidence type="ECO:0000256" key="2">
    <source>
        <dbReference type="ARBA" id="ARBA00005695"/>
    </source>
</evidence>
<feature type="domain" description="Solute-binding protein family 5" evidence="8">
    <location>
        <begin position="94"/>
        <end position="482"/>
    </location>
</feature>
<dbReference type="GO" id="GO:0030288">
    <property type="term" value="C:outer membrane-bounded periplasmic space"/>
    <property type="evidence" value="ECO:0007669"/>
    <property type="project" value="UniProtKB-ARBA"/>
</dbReference>
<sequence>MKKSKLVWLSSLILVLSVFLAACGTGNDKDTSKESGSGSKENSGSVDATQELNVMESAEIPTMDSVLVTDTVGSNVLNNVNEGLYRLNQENLPIPAMAAEEPKVNKEGTVYTFKIRDAKWSDGSAVTANDFEYAWKRAIDPKTGSEYGPYMMDGVVKNASEIGKGKAKVADLGVKALDEKTLEVTLEKPVPYFLSLISLSTFLPQKEEFVVAQGKKYASNSDTTLYNGPFVLEGWDGTGLTWKYTKNDNYWDKDNVKLDTINVDVVKEVQTQLNLYTSGKKDRAGLSGEFAMQYADNPDVVKDVESSPFYLKLNQKRDGKTDTALANVNIRKAIAMAFNKEDLTKAVLANGSFEANYLIPAEFTFDEEGKDFREVNGDMNKYNLEEAKSYWEKGLKELGTDKLELDFLGDDSDLAKKMDEYLKNQLEKNLPGLSIKLKEVPFLVRVDLNSKQDYDIQVAGWAPDFQDPYTFLNLWLSDSQQNNMSYASEKYDKLVTDAQTIYATEPAKRWKAMADAEKTLIEEDAALAPIYQRGTMALQKPYVKGLVKHNFGAQYSYKWTYISGK</sequence>
<feature type="compositionally biased region" description="Low complexity" evidence="6">
    <location>
        <begin position="34"/>
        <end position="45"/>
    </location>
</feature>
<evidence type="ECO:0000256" key="5">
    <source>
        <dbReference type="ARBA" id="ARBA00022856"/>
    </source>
</evidence>
<evidence type="ECO:0000313" key="9">
    <source>
        <dbReference type="EMBL" id="KOO49561.1"/>
    </source>
</evidence>
<dbReference type="Proteomes" id="UP000036867">
    <property type="component" value="Unassembled WGS sequence"/>
</dbReference>
<proteinExistence type="inferred from homology"/>
<comment type="similarity">
    <text evidence="2">Belongs to the bacterial solute-binding protein 5 family.</text>
</comment>
<dbReference type="Gene3D" id="3.40.190.10">
    <property type="entry name" value="Periplasmic binding protein-like II"/>
    <property type="match status" value="1"/>
</dbReference>
<evidence type="ECO:0000256" key="6">
    <source>
        <dbReference type="SAM" id="MobiDB-lite"/>
    </source>
</evidence>
<dbReference type="SUPFAM" id="SSF53850">
    <property type="entry name" value="Periplasmic binding protein-like II"/>
    <property type="match status" value="1"/>
</dbReference>
<dbReference type="OrthoDB" id="9801912at2"/>
<protein>
    <submittedName>
        <fullName evidence="9">Peptide ABC transporter substrate-binding protein</fullName>
    </submittedName>
</protein>
<dbReference type="GeneID" id="301137313"/>
<feature type="region of interest" description="Disordered" evidence="6">
    <location>
        <begin position="27"/>
        <end position="51"/>
    </location>
</feature>
<comment type="caution">
    <text evidence="9">The sequence shown here is derived from an EMBL/GenBank/DDBJ whole genome shotgun (WGS) entry which is preliminary data.</text>
</comment>
<dbReference type="PANTHER" id="PTHR30290:SF10">
    <property type="entry name" value="PERIPLASMIC OLIGOPEPTIDE-BINDING PROTEIN-RELATED"/>
    <property type="match status" value="1"/>
</dbReference>
<evidence type="ECO:0000256" key="4">
    <source>
        <dbReference type="ARBA" id="ARBA00022729"/>
    </source>
</evidence>
<dbReference type="STRING" id="263475.AMD00_14525"/>
<dbReference type="FunFam" id="3.10.105.10:FF:000001">
    <property type="entry name" value="Oligopeptide ABC transporter, oligopeptide-binding protein"/>
    <property type="match status" value="1"/>
</dbReference>
<organism evidence="9 10">
    <name type="scientific">Viridibacillus arvi</name>
    <dbReference type="NCBI Taxonomy" id="263475"/>
    <lineage>
        <taxon>Bacteria</taxon>
        <taxon>Bacillati</taxon>
        <taxon>Bacillota</taxon>
        <taxon>Bacilli</taxon>
        <taxon>Bacillales</taxon>
        <taxon>Caryophanaceae</taxon>
        <taxon>Viridibacillus</taxon>
    </lineage>
</organism>
<feature type="signal peptide" evidence="7">
    <location>
        <begin position="1"/>
        <end position="21"/>
    </location>
</feature>
<feature type="chain" id="PRO_5005603292" evidence="7">
    <location>
        <begin position="22"/>
        <end position="565"/>
    </location>
</feature>
<dbReference type="AlphaFoldDB" id="A0A0M0LF36"/>
<keyword evidence="4 7" id="KW-0732">Signal</keyword>
<dbReference type="RefSeq" id="WP_053417728.1">
    <property type="nucleotide sequence ID" value="NZ_LILB01000005.1"/>
</dbReference>
<dbReference type="InterPro" id="IPR000914">
    <property type="entry name" value="SBP_5_dom"/>
</dbReference>
<dbReference type="Pfam" id="PF00496">
    <property type="entry name" value="SBP_bac_5"/>
    <property type="match status" value="1"/>
</dbReference>
<dbReference type="InterPro" id="IPR039424">
    <property type="entry name" value="SBP_5"/>
</dbReference>
<dbReference type="PIRSF" id="PIRSF002741">
    <property type="entry name" value="MppA"/>
    <property type="match status" value="1"/>
</dbReference>
<dbReference type="GO" id="GO:0043190">
    <property type="term" value="C:ATP-binding cassette (ABC) transporter complex"/>
    <property type="evidence" value="ECO:0007669"/>
    <property type="project" value="InterPro"/>
</dbReference>
<keyword evidence="5" id="KW-0571">Peptide transport</keyword>
<gene>
    <name evidence="9" type="ORF">AMD00_14525</name>
</gene>
<dbReference type="PANTHER" id="PTHR30290">
    <property type="entry name" value="PERIPLASMIC BINDING COMPONENT OF ABC TRANSPORTER"/>
    <property type="match status" value="1"/>
</dbReference>
<comment type="subcellular location">
    <subcellularLocation>
        <location evidence="1">Cell envelope</location>
    </subcellularLocation>
</comment>
<dbReference type="InterPro" id="IPR030678">
    <property type="entry name" value="Peptide/Ni-bd"/>
</dbReference>
<dbReference type="EMBL" id="LILB01000005">
    <property type="protein sequence ID" value="KOO49561.1"/>
    <property type="molecule type" value="Genomic_DNA"/>
</dbReference>
<dbReference type="FunFam" id="3.90.76.10:FF:000001">
    <property type="entry name" value="Oligopeptide ABC transporter substrate-binding protein"/>
    <property type="match status" value="1"/>
</dbReference>
<reference evidence="10" key="1">
    <citation type="submission" date="2015-08" db="EMBL/GenBank/DDBJ databases">
        <title>Fjat-10028 dsm 16317.</title>
        <authorList>
            <person name="Liu B."/>
            <person name="Wang J."/>
            <person name="Zhu Y."/>
            <person name="Liu G."/>
            <person name="Chen Q."/>
            <person name="Chen Z."/>
            <person name="Lan J."/>
            <person name="Che J."/>
            <person name="Ge C."/>
            <person name="Shi H."/>
            <person name="Pan Z."/>
            <person name="Liu X."/>
        </authorList>
    </citation>
    <scope>NUCLEOTIDE SEQUENCE [LARGE SCALE GENOMIC DNA]</scope>
    <source>
        <strain evidence="10">DSM 16317</strain>
    </source>
</reference>
<evidence type="ECO:0000259" key="8">
    <source>
        <dbReference type="Pfam" id="PF00496"/>
    </source>
</evidence>